<evidence type="ECO:0000313" key="1">
    <source>
        <dbReference type="EMBL" id="CAH2226868.1"/>
    </source>
</evidence>
<protein>
    <submittedName>
        <fullName evidence="1">Jg26944 protein</fullName>
    </submittedName>
</protein>
<gene>
    <name evidence="1" type="primary">jg26944</name>
    <name evidence="1" type="ORF">PAEG_LOCUS7527</name>
</gene>
<dbReference type="EMBL" id="CAKXAJ010022148">
    <property type="protein sequence ID" value="CAH2226868.1"/>
    <property type="molecule type" value="Genomic_DNA"/>
</dbReference>
<dbReference type="AlphaFoldDB" id="A0A8S4R1D6"/>
<name>A0A8S4R1D6_9NEOP</name>
<comment type="caution">
    <text evidence="1">The sequence shown here is derived from an EMBL/GenBank/DDBJ whole genome shotgun (WGS) entry which is preliminary data.</text>
</comment>
<accession>A0A8S4R1D6</accession>
<reference evidence="1" key="1">
    <citation type="submission" date="2022-03" db="EMBL/GenBank/DDBJ databases">
        <authorList>
            <person name="Lindestad O."/>
        </authorList>
    </citation>
    <scope>NUCLEOTIDE SEQUENCE</scope>
</reference>
<sequence length="144" mass="16913">MYERFISACDKHEKPLIQTKLDDILITEDGDVNLYNDDISIKDEAILSDCNDNVPLEVVRTNKIKYEEEKPKTEIKEEKKEKKKKVKKKIKTKRKDVNLKDGNLDTAFEAFEPKRSALRKPIDIDETKIRIIKLDPAEQLKQRE</sequence>
<proteinExistence type="predicted"/>
<dbReference type="Proteomes" id="UP000838756">
    <property type="component" value="Unassembled WGS sequence"/>
</dbReference>
<organism evidence="1 2">
    <name type="scientific">Pararge aegeria aegeria</name>
    <dbReference type="NCBI Taxonomy" id="348720"/>
    <lineage>
        <taxon>Eukaryota</taxon>
        <taxon>Metazoa</taxon>
        <taxon>Ecdysozoa</taxon>
        <taxon>Arthropoda</taxon>
        <taxon>Hexapoda</taxon>
        <taxon>Insecta</taxon>
        <taxon>Pterygota</taxon>
        <taxon>Neoptera</taxon>
        <taxon>Endopterygota</taxon>
        <taxon>Lepidoptera</taxon>
        <taxon>Glossata</taxon>
        <taxon>Ditrysia</taxon>
        <taxon>Papilionoidea</taxon>
        <taxon>Nymphalidae</taxon>
        <taxon>Satyrinae</taxon>
        <taxon>Satyrini</taxon>
        <taxon>Parargina</taxon>
        <taxon>Pararge</taxon>
    </lineage>
</organism>
<feature type="non-terminal residue" evidence="1">
    <location>
        <position position="1"/>
    </location>
</feature>
<evidence type="ECO:0000313" key="2">
    <source>
        <dbReference type="Proteomes" id="UP000838756"/>
    </source>
</evidence>
<keyword evidence="2" id="KW-1185">Reference proteome</keyword>